<keyword evidence="4 7" id="KW-0808">Transferase</keyword>
<evidence type="ECO:0000256" key="4">
    <source>
        <dbReference type="ARBA" id="ARBA00022679"/>
    </source>
</evidence>
<dbReference type="NCBIfam" id="TIGR00453">
    <property type="entry name" value="ispD"/>
    <property type="match status" value="1"/>
</dbReference>
<feature type="site" description="Positions MEP for the nucleophilic attack" evidence="7">
    <location>
        <position position="234"/>
    </location>
</feature>
<evidence type="ECO:0000256" key="3">
    <source>
        <dbReference type="ARBA" id="ARBA00009789"/>
    </source>
</evidence>
<dbReference type="HAMAP" id="MF_00108">
    <property type="entry name" value="IspD"/>
    <property type="match status" value="1"/>
</dbReference>
<sequence>MNSTPGCNVTCIQFMGDLPKMIDYWAVVPAAGIGRRMGTAIPKQYLSLHGRSVLEHTLMGLADHVRAIVVALAPHDPWWSTLALDVGVPVLSVTGGTERCHSVSNALDMLLKHPEIGAREDDWVLVHDAVRPCVRGIDMKRLLTELSDHPVGGLLGLPVRDTMKCTDAAGDIIETVDREGLWRALTPQVFRLGRLSRALAHCIARGILVTDEAQAMESNGLVPRMVEGHGDNIKITSPDDLTLAELYLRNQAAE</sequence>
<dbReference type="Pfam" id="PF01128">
    <property type="entry name" value="IspD"/>
    <property type="match status" value="1"/>
</dbReference>
<dbReference type="AlphaFoldDB" id="A0A450WZ47"/>
<reference evidence="8" key="1">
    <citation type="submission" date="2019-02" db="EMBL/GenBank/DDBJ databases">
        <authorList>
            <person name="Gruber-Vodicka R. H."/>
            <person name="Seah K. B. B."/>
        </authorList>
    </citation>
    <scope>NUCLEOTIDE SEQUENCE</scope>
    <source>
        <strain evidence="8">BECK_BY7</strain>
    </source>
</reference>
<dbReference type="InterPro" id="IPR018294">
    <property type="entry name" value="ISPD_synthase_CS"/>
</dbReference>
<dbReference type="GO" id="GO:0019288">
    <property type="term" value="P:isopentenyl diphosphate biosynthetic process, methylerythritol 4-phosphate pathway"/>
    <property type="evidence" value="ECO:0007669"/>
    <property type="project" value="UniProtKB-UniRule"/>
</dbReference>
<comment type="function">
    <text evidence="7">Catalyzes the formation of 4-diphosphocytidyl-2-C-methyl-D-erythritol from CTP and 2-C-methyl-D-erythritol 4-phosphate (MEP).</text>
</comment>
<keyword evidence="5 7" id="KW-0548">Nucleotidyltransferase</keyword>
<dbReference type="InterPro" id="IPR050088">
    <property type="entry name" value="IspD/TarI_cytidylyltransf_bact"/>
</dbReference>
<comment type="catalytic activity">
    <reaction evidence="1 7">
        <text>2-C-methyl-D-erythritol 4-phosphate + CTP + H(+) = 4-CDP-2-C-methyl-D-erythritol + diphosphate</text>
        <dbReference type="Rhea" id="RHEA:13429"/>
        <dbReference type="ChEBI" id="CHEBI:15378"/>
        <dbReference type="ChEBI" id="CHEBI:33019"/>
        <dbReference type="ChEBI" id="CHEBI:37563"/>
        <dbReference type="ChEBI" id="CHEBI:57823"/>
        <dbReference type="ChEBI" id="CHEBI:58262"/>
        <dbReference type="EC" id="2.7.7.60"/>
    </reaction>
</comment>
<dbReference type="UniPathway" id="UPA00056">
    <property type="reaction ID" value="UER00093"/>
</dbReference>
<dbReference type="FunFam" id="3.90.550.10:FF:000003">
    <property type="entry name" value="2-C-methyl-D-erythritol 4-phosphate cytidylyltransferase"/>
    <property type="match status" value="1"/>
</dbReference>
<dbReference type="SUPFAM" id="SSF53448">
    <property type="entry name" value="Nucleotide-diphospho-sugar transferases"/>
    <property type="match status" value="1"/>
</dbReference>
<evidence type="ECO:0000256" key="5">
    <source>
        <dbReference type="ARBA" id="ARBA00022695"/>
    </source>
</evidence>
<comment type="similarity">
    <text evidence="3 7">Belongs to the IspD/TarI cytidylyltransferase family. IspD subfamily.</text>
</comment>
<name>A0A450WZ47_9GAMM</name>
<dbReference type="PANTHER" id="PTHR32125">
    <property type="entry name" value="2-C-METHYL-D-ERYTHRITOL 4-PHOSPHATE CYTIDYLYLTRANSFERASE, CHLOROPLASTIC"/>
    <property type="match status" value="1"/>
</dbReference>
<dbReference type="Gene3D" id="3.90.550.10">
    <property type="entry name" value="Spore Coat Polysaccharide Biosynthesis Protein SpsA, Chain A"/>
    <property type="match status" value="1"/>
</dbReference>
<evidence type="ECO:0000256" key="1">
    <source>
        <dbReference type="ARBA" id="ARBA00001282"/>
    </source>
</evidence>
<feature type="site" description="Transition state stabilizer" evidence="7">
    <location>
        <position position="36"/>
    </location>
</feature>
<feature type="site" description="Positions MEP for the nucleophilic attack" evidence="7">
    <location>
        <position position="178"/>
    </location>
</feature>
<evidence type="ECO:0000256" key="2">
    <source>
        <dbReference type="ARBA" id="ARBA00004787"/>
    </source>
</evidence>
<evidence type="ECO:0000313" key="8">
    <source>
        <dbReference type="EMBL" id="VFK22283.1"/>
    </source>
</evidence>
<dbReference type="EC" id="2.7.7.60" evidence="7"/>
<dbReference type="InterPro" id="IPR034683">
    <property type="entry name" value="IspD/TarI"/>
</dbReference>
<keyword evidence="6 7" id="KW-0414">Isoprene biosynthesis</keyword>
<feature type="site" description="Transition state stabilizer" evidence="7">
    <location>
        <position position="43"/>
    </location>
</feature>
<proteinExistence type="inferred from homology"/>
<evidence type="ECO:0000256" key="6">
    <source>
        <dbReference type="ARBA" id="ARBA00023229"/>
    </source>
</evidence>
<dbReference type="PANTHER" id="PTHR32125:SF4">
    <property type="entry name" value="2-C-METHYL-D-ERYTHRITOL 4-PHOSPHATE CYTIDYLYLTRANSFERASE, CHLOROPLASTIC"/>
    <property type="match status" value="1"/>
</dbReference>
<dbReference type="InterPro" id="IPR029044">
    <property type="entry name" value="Nucleotide-diphossugar_trans"/>
</dbReference>
<gene>
    <name evidence="7" type="primary">ispD</name>
    <name evidence="8" type="ORF">BECKLFY1418C_GA0070996_11144</name>
</gene>
<organism evidence="8">
    <name type="scientific">Candidatus Kentrum sp. LFY</name>
    <dbReference type="NCBI Taxonomy" id="2126342"/>
    <lineage>
        <taxon>Bacteria</taxon>
        <taxon>Pseudomonadati</taxon>
        <taxon>Pseudomonadota</taxon>
        <taxon>Gammaproteobacteria</taxon>
        <taxon>Candidatus Kentrum</taxon>
    </lineage>
</organism>
<dbReference type="CDD" id="cd02516">
    <property type="entry name" value="CDP-ME_synthetase"/>
    <property type="match status" value="1"/>
</dbReference>
<evidence type="ECO:0000256" key="7">
    <source>
        <dbReference type="HAMAP-Rule" id="MF_00108"/>
    </source>
</evidence>
<dbReference type="PROSITE" id="PS01295">
    <property type="entry name" value="ISPD"/>
    <property type="match status" value="1"/>
</dbReference>
<dbReference type="GO" id="GO:0050518">
    <property type="term" value="F:2-C-methyl-D-erythritol 4-phosphate cytidylyltransferase activity"/>
    <property type="evidence" value="ECO:0007669"/>
    <property type="project" value="UniProtKB-UniRule"/>
</dbReference>
<protein>
    <recommendedName>
        <fullName evidence="7">2-C-methyl-D-erythritol 4-phosphate cytidylyltransferase</fullName>
        <ecNumber evidence="7">2.7.7.60</ecNumber>
    </recommendedName>
    <alternativeName>
        <fullName evidence="7">4-diphosphocytidyl-2C-methyl-D-erythritol synthase</fullName>
    </alternativeName>
    <alternativeName>
        <fullName evidence="7">MEP cytidylyltransferase</fullName>
        <shortName evidence="7">MCT</shortName>
    </alternativeName>
</protein>
<dbReference type="EMBL" id="CAADFN010000114">
    <property type="protein sequence ID" value="VFK22283.1"/>
    <property type="molecule type" value="Genomic_DNA"/>
</dbReference>
<dbReference type="InterPro" id="IPR001228">
    <property type="entry name" value="IspD"/>
</dbReference>
<accession>A0A450WZ47</accession>
<comment type="pathway">
    <text evidence="2 7">Isoprenoid biosynthesis; isopentenyl diphosphate biosynthesis via DXP pathway; isopentenyl diphosphate from 1-deoxy-D-xylulose 5-phosphate: step 2/6.</text>
</comment>